<name>T4VEA3_PARBF</name>
<comment type="caution">
    <text evidence="1">The sequence shown here is derived from an EMBL/GenBank/DDBJ whole genome shotgun (WGS) entry which is preliminary data.</text>
</comment>
<dbReference type="InterPro" id="IPR014986">
    <property type="entry name" value="XkdN-like"/>
</dbReference>
<evidence type="ECO:0000313" key="1">
    <source>
        <dbReference type="EMBL" id="EQK39833.1"/>
    </source>
</evidence>
<dbReference type="Proteomes" id="UP000015688">
    <property type="component" value="Unassembled WGS sequence"/>
</dbReference>
<sequence>MNLVEQLLKIDKGEIEVPKVVKKMYCKKLKRTLEFECFAVDAEKAADIQKKSIEISNSEIANMKLFELKVFTILAGCKDLKNKELREHFGAPTPVELIRTILTSGEIDELYNTINDLSAYKEVEEEDIKN</sequence>
<protein>
    <submittedName>
        <fullName evidence="1">Phage XkdN-like family protein</fullName>
    </submittedName>
</protein>
<evidence type="ECO:0000313" key="2">
    <source>
        <dbReference type="Proteomes" id="UP000015688"/>
    </source>
</evidence>
<dbReference type="Pfam" id="PF08890">
    <property type="entry name" value="Phage_TAC_5"/>
    <property type="match status" value="1"/>
</dbReference>
<proteinExistence type="predicted"/>
<dbReference type="RefSeq" id="WP_021434587.1">
    <property type="nucleotide sequence ID" value="NZ_AVNC01000023.1"/>
</dbReference>
<dbReference type="PATRIC" id="fig|1233171.3.peg.3499"/>
<dbReference type="Gene3D" id="3.30.2220.30">
    <property type="match status" value="1"/>
</dbReference>
<accession>T4VEA3</accession>
<organism evidence="1 2">
    <name type="scientific">Paraclostridium bifermentans ATCC 638 = DSM 14991</name>
    <dbReference type="NCBI Taxonomy" id="1233171"/>
    <lineage>
        <taxon>Bacteria</taxon>
        <taxon>Bacillati</taxon>
        <taxon>Bacillota</taxon>
        <taxon>Clostridia</taxon>
        <taxon>Peptostreptococcales</taxon>
        <taxon>Peptostreptococcaceae</taxon>
        <taxon>Paraclostridium</taxon>
    </lineage>
</organism>
<gene>
    <name evidence="1" type="ORF">C672_3633</name>
</gene>
<dbReference type="InterPro" id="IPR038559">
    <property type="entry name" value="XkdN-like_sf"/>
</dbReference>
<dbReference type="EMBL" id="AVNC01000023">
    <property type="protein sequence ID" value="EQK39833.1"/>
    <property type="molecule type" value="Genomic_DNA"/>
</dbReference>
<reference evidence="1 2" key="1">
    <citation type="submission" date="2013-06" db="EMBL/GenBank/DDBJ databases">
        <authorList>
            <person name="Walk S."/>
            <person name="Aronoff D."/>
            <person name="Young V.Y."/>
            <person name="Marsh J."/>
            <person name="Harrison L."/>
            <person name="Daugherty S.C."/>
            <person name="Shefchek K.A."/>
            <person name="Hine E.E."/>
            <person name="Tallon L.J."/>
            <person name="Sadzewicz L.K."/>
            <person name="Rasko D.A."/>
        </authorList>
    </citation>
    <scope>NUCLEOTIDE SEQUENCE [LARGE SCALE GENOMIC DNA]</scope>
    <source>
        <strain evidence="1 2">ATCC 638</strain>
    </source>
</reference>
<dbReference type="AlphaFoldDB" id="T4VEA3"/>